<sequence>MSGDVRLAGRIWERPGCPVVVLVHGYPDNSHVWDGVAACLSSAFEVVVYDVRGAGASGAPAGRDGYRLQCLADDFIAVLDAVSPQGPVHLVGHDWGSIQSWEFVTDARLRGRIASFTSCSGPCLDHVSLALREQAGRPTPGALLASLRQLMASWYILFFHLPWLPEWNWRTWLGRHWSRYLRLSERVEVGASPTQAEDGCRGAALYRANFLPRLRAPRQRYAHAPVQLIVPTLDRYVRPALFDKLPRWVPSLWRREVEARHWLPLSDPAGMAAMVHEFVEHIEGAEASAALLAAHVQRAA</sequence>
<accession>A0ABN4THX7</accession>
<evidence type="ECO:0000259" key="1">
    <source>
        <dbReference type="Pfam" id="PF00561"/>
    </source>
</evidence>
<dbReference type="GO" id="GO:0016787">
    <property type="term" value="F:hydrolase activity"/>
    <property type="evidence" value="ECO:0007669"/>
    <property type="project" value="UniProtKB-KW"/>
</dbReference>
<gene>
    <name evidence="2" type="ORF">BKK80_14115</name>
</gene>
<reference evidence="2 3" key="1">
    <citation type="submission" date="2016-10" db="EMBL/GenBank/DDBJ databases">
        <title>Complete genome sequences of three Cupriavidus strains isolated from various Malaysian environments.</title>
        <authorList>
            <person name="Abdullah A.A.-A."/>
            <person name="Shafie N.A.H."/>
            <person name="Lau N.S."/>
        </authorList>
    </citation>
    <scope>NUCLEOTIDE SEQUENCE [LARGE SCALE GENOMIC DNA]</scope>
    <source>
        <strain evidence="2 3">USMAA1020</strain>
    </source>
</reference>
<dbReference type="SUPFAM" id="SSF53474">
    <property type="entry name" value="alpha/beta-Hydrolases"/>
    <property type="match status" value="1"/>
</dbReference>
<dbReference type="InterPro" id="IPR029058">
    <property type="entry name" value="AB_hydrolase_fold"/>
</dbReference>
<dbReference type="InterPro" id="IPR000073">
    <property type="entry name" value="AB_hydrolase_1"/>
</dbReference>
<dbReference type="Gene3D" id="3.40.50.1820">
    <property type="entry name" value="alpha/beta hydrolase"/>
    <property type="match status" value="1"/>
</dbReference>
<protein>
    <submittedName>
        <fullName evidence="2">Alpha/beta hydrolase</fullName>
    </submittedName>
</protein>
<dbReference type="Pfam" id="PF00561">
    <property type="entry name" value="Abhydrolase_1"/>
    <property type="match status" value="1"/>
</dbReference>
<keyword evidence="3" id="KW-1185">Reference proteome</keyword>
<organism evidence="2 3">
    <name type="scientific">Cupriavidus malaysiensis</name>
    <dbReference type="NCBI Taxonomy" id="367825"/>
    <lineage>
        <taxon>Bacteria</taxon>
        <taxon>Pseudomonadati</taxon>
        <taxon>Pseudomonadota</taxon>
        <taxon>Betaproteobacteria</taxon>
        <taxon>Burkholderiales</taxon>
        <taxon>Burkholderiaceae</taxon>
        <taxon>Cupriavidus</taxon>
    </lineage>
</organism>
<evidence type="ECO:0000313" key="3">
    <source>
        <dbReference type="Proteomes" id="UP000177515"/>
    </source>
</evidence>
<dbReference type="Proteomes" id="UP000177515">
    <property type="component" value="Chromosome 1"/>
</dbReference>
<proteinExistence type="predicted"/>
<name>A0ABN4THX7_9BURK</name>
<dbReference type="EMBL" id="CP017754">
    <property type="protein sequence ID" value="AOZ06827.1"/>
    <property type="molecule type" value="Genomic_DNA"/>
</dbReference>
<evidence type="ECO:0000313" key="2">
    <source>
        <dbReference type="EMBL" id="AOZ06827.1"/>
    </source>
</evidence>
<dbReference type="PANTHER" id="PTHR43329">
    <property type="entry name" value="EPOXIDE HYDROLASE"/>
    <property type="match status" value="1"/>
</dbReference>
<feature type="domain" description="AB hydrolase-1" evidence="1">
    <location>
        <begin position="18"/>
        <end position="267"/>
    </location>
</feature>
<keyword evidence="2" id="KW-0378">Hydrolase</keyword>